<evidence type="ECO:0000313" key="4">
    <source>
        <dbReference type="Proteomes" id="UP000184363"/>
    </source>
</evidence>
<reference evidence="3 4" key="1">
    <citation type="submission" date="2016-11" db="EMBL/GenBank/DDBJ databases">
        <authorList>
            <person name="Jaros S."/>
            <person name="Januszkiewicz K."/>
            <person name="Wedrychowicz H."/>
        </authorList>
    </citation>
    <scope>NUCLEOTIDE SEQUENCE [LARGE SCALE GENOMIC DNA]</scope>
    <source>
        <strain evidence="3 4">DSM 43832</strain>
    </source>
</reference>
<dbReference type="SUPFAM" id="SSF54593">
    <property type="entry name" value="Glyoxalase/Bleomycin resistance protein/Dihydroxybiphenyl dioxygenase"/>
    <property type="match status" value="2"/>
</dbReference>
<dbReference type="PANTHER" id="PTHR35908">
    <property type="entry name" value="HYPOTHETICAL FUSION PROTEIN"/>
    <property type="match status" value="1"/>
</dbReference>
<dbReference type="Proteomes" id="UP000184363">
    <property type="component" value="Unassembled WGS sequence"/>
</dbReference>
<name>A0A1M6QB90_PSETH</name>
<gene>
    <name evidence="3" type="ORF">SAMN05443637_103208</name>
</gene>
<protein>
    <recommendedName>
        <fullName evidence="2">Glyoxalase-like domain-containing protein</fullName>
    </recommendedName>
</protein>
<dbReference type="AlphaFoldDB" id="A0A1M6QB90"/>
<dbReference type="CDD" id="cd06587">
    <property type="entry name" value="VOC"/>
    <property type="match status" value="2"/>
</dbReference>
<keyword evidence="4" id="KW-1185">Reference proteome</keyword>
<evidence type="ECO:0000256" key="1">
    <source>
        <dbReference type="SAM" id="MobiDB-lite"/>
    </source>
</evidence>
<feature type="domain" description="Glyoxalase-like" evidence="2">
    <location>
        <begin position="10"/>
        <end position="104"/>
    </location>
</feature>
<dbReference type="RefSeq" id="WP_073455738.1">
    <property type="nucleotide sequence ID" value="NZ_FRAP01000003.1"/>
</dbReference>
<accession>A0A1M6QB90</accession>
<organism evidence="3 4">
    <name type="scientific">Pseudonocardia thermophila</name>
    <dbReference type="NCBI Taxonomy" id="1848"/>
    <lineage>
        <taxon>Bacteria</taxon>
        <taxon>Bacillati</taxon>
        <taxon>Actinomycetota</taxon>
        <taxon>Actinomycetes</taxon>
        <taxon>Pseudonocardiales</taxon>
        <taxon>Pseudonocardiaceae</taxon>
        <taxon>Pseudonocardia</taxon>
    </lineage>
</organism>
<feature type="domain" description="Glyoxalase-like" evidence="2">
    <location>
        <begin position="118"/>
        <end position="224"/>
    </location>
</feature>
<dbReference type="InterPro" id="IPR041581">
    <property type="entry name" value="Glyoxalase_6"/>
</dbReference>
<dbReference type="PANTHER" id="PTHR35908:SF1">
    <property type="entry name" value="CONSERVED PROTEIN"/>
    <property type="match status" value="1"/>
</dbReference>
<dbReference type="OrthoDB" id="3295209at2"/>
<evidence type="ECO:0000259" key="2">
    <source>
        <dbReference type="Pfam" id="PF18029"/>
    </source>
</evidence>
<feature type="region of interest" description="Disordered" evidence="1">
    <location>
        <begin position="234"/>
        <end position="264"/>
    </location>
</feature>
<dbReference type="Gene3D" id="3.10.180.10">
    <property type="entry name" value="2,3-Dihydroxybiphenyl 1,2-Dioxygenase, domain 1"/>
    <property type="match status" value="2"/>
</dbReference>
<evidence type="ECO:0000313" key="3">
    <source>
        <dbReference type="EMBL" id="SHK17357.1"/>
    </source>
</evidence>
<dbReference type="EMBL" id="FRAP01000003">
    <property type="protein sequence ID" value="SHK17357.1"/>
    <property type="molecule type" value="Genomic_DNA"/>
</dbReference>
<dbReference type="InterPro" id="IPR029068">
    <property type="entry name" value="Glyas_Bleomycin-R_OHBP_Dase"/>
</dbReference>
<dbReference type="STRING" id="1848.SAMN05443637_103208"/>
<proteinExistence type="predicted"/>
<dbReference type="Pfam" id="PF18029">
    <property type="entry name" value="Glyoxalase_6"/>
    <property type="match status" value="2"/>
</dbReference>
<sequence length="264" mass="28532">MRGIARFKDLCLDAGDAPGMARFWAAVLGLGPATDEGGPWRIGGPTPQHTVWVDPVPDPHAEKRLHLDVHCASIDELVALGAAVRRELPRWTIMTDPEGGEFCAFVRADPPPQRLYELVLDATDPVELGRWWAGVLGAGRIEEETDADGVSVGLADVPGAPFEWFVIGESDAPKRRKNRVHIDVSVDPGGVAALVEAGAAVLREPGHDAPWTVLADPEGNEFCAFETSPGRFRRVEQRDCRSSRATPRSADQVGRGRASRPEVA</sequence>